<reference evidence="7" key="1">
    <citation type="journal article" date="2019" name="Int. J. Syst. Evol. Microbiol.">
        <title>The Global Catalogue of Microorganisms (GCM) 10K type strain sequencing project: providing services to taxonomists for standard genome sequencing and annotation.</title>
        <authorList>
            <consortium name="The Broad Institute Genomics Platform"/>
            <consortium name="The Broad Institute Genome Sequencing Center for Infectious Disease"/>
            <person name="Wu L."/>
            <person name="Ma J."/>
        </authorList>
    </citation>
    <scope>NUCLEOTIDE SEQUENCE [LARGE SCALE GENOMIC DNA]</scope>
    <source>
        <strain evidence="7">KCTC 62164</strain>
    </source>
</reference>
<feature type="modified residue" description="4-aspartylphosphate" evidence="2">
    <location>
        <position position="51"/>
    </location>
</feature>
<keyword evidence="1 3" id="KW-0238">DNA-binding</keyword>
<dbReference type="RefSeq" id="WP_194213817.1">
    <property type="nucleotide sequence ID" value="NZ_CP061205.1"/>
</dbReference>
<dbReference type="PROSITE" id="PS50110">
    <property type="entry name" value="RESPONSE_REGULATORY"/>
    <property type="match status" value="1"/>
</dbReference>
<evidence type="ECO:0000256" key="1">
    <source>
        <dbReference type="ARBA" id="ARBA00023125"/>
    </source>
</evidence>
<dbReference type="InterPro" id="IPR016032">
    <property type="entry name" value="Sig_transdc_resp-reg_C-effctor"/>
</dbReference>
<dbReference type="Gene3D" id="6.10.250.690">
    <property type="match status" value="1"/>
</dbReference>
<dbReference type="SUPFAM" id="SSF46894">
    <property type="entry name" value="C-terminal effector domain of the bipartite response regulators"/>
    <property type="match status" value="1"/>
</dbReference>
<comment type="caution">
    <text evidence="6">The sequence shown here is derived from an EMBL/GenBank/DDBJ whole genome shotgun (WGS) entry which is preliminary data.</text>
</comment>
<dbReference type="SMART" id="SM00862">
    <property type="entry name" value="Trans_reg_C"/>
    <property type="match status" value="1"/>
</dbReference>
<dbReference type="SMART" id="SM00448">
    <property type="entry name" value="REC"/>
    <property type="match status" value="1"/>
</dbReference>
<dbReference type="PANTHER" id="PTHR48111">
    <property type="entry name" value="REGULATOR OF RPOS"/>
    <property type="match status" value="1"/>
</dbReference>
<dbReference type="Pfam" id="PF00072">
    <property type="entry name" value="Response_reg"/>
    <property type="match status" value="1"/>
</dbReference>
<dbReference type="SUPFAM" id="SSF52172">
    <property type="entry name" value="CheY-like"/>
    <property type="match status" value="1"/>
</dbReference>
<dbReference type="EMBL" id="JBHRSL010000010">
    <property type="protein sequence ID" value="MFC3052522.1"/>
    <property type="molecule type" value="Genomic_DNA"/>
</dbReference>
<evidence type="ECO:0000313" key="6">
    <source>
        <dbReference type="EMBL" id="MFC3052522.1"/>
    </source>
</evidence>
<dbReference type="InterPro" id="IPR011006">
    <property type="entry name" value="CheY-like_superfamily"/>
</dbReference>
<dbReference type="PANTHER" id="PTHR48111:SF76">
    <property type="entry name" value="TWO-COMPONENT RESPONSE REGULATOR"/>
    <property type="match status" value="1"/>
</dbReference>
<accession>A0ABV7D6D9</accession>
<feature type="domain" description="OmpR/PhoB-type" evidence="5">
    <location>
        <begin position="125"/>
        <end position="223"/>
    </location>
</feature>
<evidence type="ECO:0000259" key="5">
    <source>
        <dbReference type="PROSITE" id="PS51755"/>
    </source>
</evidence>
<proteinExistence type="predicted"/>
<dbReference type="InterPro" id="IPR001789">
    <property type="entry name" value="Sig_transdc_resp-reg_receiver"/>
</dbReference>
<protein>
    <submittedName>
        <fullName evidence="6">Response regulator transcription factor</fullName>
    </submittedName>
</protein>
<name>A0ABV7D6D9_9PROT</name>
<dbReference type="Gene3D" id="1.10.10.10">
    <property type="entry name" value="Winged helix-like DNA-binding domain superfamily/Winged helix DNA-binding domain"/>
    <property type="match status" value="1"/>
</dbReference>
<evidence type="ECO:0000256" key="3">
    <source>
        <dbReference type="PROSITE-ProRule" id="PRU01091"/>
    </source>
</evidence>
<gene>
    <name evidence="6" type="ORF">ACFOKA_11470</name>
</gene>
<evidence type="ECO:0000313" key="7">
    <source>
        <dbReference type="Proteomes" id="UP001595444"/>
    </source>
</evidence>
<dbReference type="InterPro" id="IPR001867">
    <property type="entry name" value="OmpR/PhoB-type_DNA-bd"/>
</dbReference>
<dbReference type="Proteomes" id="UP001595444">
    <property type="component" value="Unassembled WGS sequence"/>
</dbReference>
<dbReference type="InterPro" id="IPR036388">
    <property type="entry name" value="WH-like_DNA-bd_sf"/>
</dbReference>
<feature type="DNA-binding region" description="OmpR/PhoB-type" evidence="3">
    <location>
        <begin position="125"/>
        <end position="223"/>
    </location>
</feature>
<evidence type="ECO:0000259" key="4">
    <source>
        <dbReference type="PROSITE" id="PS50110"/>
    </source>
</evidence>
<keyword evidence="7" id="KW-1185">Reference proteome</keyword>
<dbReference type="Gene3D" id="3.40.50.2300">
    <property type="match status" value="1"/>
</dbReference>
<dbReference type="PROSITE" id="PS51755">
    <property type="entry name" value="OMPR_PHOB"/>
    <property type="match status" value="1"/>
</dbReference>
<feature type="domain" description="Response regulatory" evidence="4">
    <location>
        <begin position="2"/>
        <end position="116"/>
    </location>
</feature>
<organism evidence="6 7">
    <name type="scientific">Kordiimonas pumila</name>
    <dbReference type="NCBI Taxonomy" id="2161677"/>
    <lineage>
        <taxon>Bacteria</taxon>
        <taxon>Pseudomonadati</taxon>
        <taxon>Pseudomonadota</taxon>
        <taxon>Alphaproteobacteria</taxon>
        <taxon>Kordiimonadales</taxon>
        <taxon>Kordiimonadaceae</taxon>
        <taxon>Kordiimonas</taxon>
    </lineage>
</organism>
<dbReference type="Pfam" id="PF00486">
    <property type="entry name" value="Trans_reg_C"/>
    <property type="match status" value="1"/>
</dbReference>
<evidence type="ECO:0000256" key="2">
    <source>
        <dbReference type="PROSITE-ProRule" id="PRU00169"/>
    </source>
</evidence>
<dbReference type="CDD" id="cd00383">
    <property type="entry name" value="trans_reg_C"/>
    <property type="match status" value="1"/>
</dbReference>
<keyword evidence="2" id="KW-0597">Phosphoprotein</keyword>
<sequence>MNILLVEDDSRAANHVMKGLREAGHTVSHETDGKAATFMVAAESFDLIILDRMLPNVDGLTILKTMRATEDSTPVLLLSALGEVDDKVKGLRAGADDYLSKPFSLAELLARVDVLSRRGPVQPVTTHIQIADLEIDLLGREVRRGNQRIDLTTREFKILEYLAHHMGRVVTRSMLLENVWEYHFDPQTNIIDQHVSRLRQKVDKGFAIQLIHTVRGTGYVIRPPV</sequence>
<dbReference type="InterPro" id="IPR039420">
    <property type="entry name" value="WalR-like"/>
</dbReference>